<sequence>MMDMQVRKVRKPPACTQCRKRKIGCDRAKPICGNCVKYNKPDCFYPDGPGKMVAVPSASGISTHGNGQGANHFSQGNGVNQKNVMIQTQYPIMQTSMEASNFSFSPTVDTTMQWNKAASYQNSSTNNNTTPRQNSTNVNSNVHGNTIVRSDSPDVPSMDQIREYNTRLQLVNAQSFDYTDSPYPFNVGMNQDSAVFDLMTSPFTQEEVLVKEIDFLRNKLLDLQGLQLKSLKEKSNLGTDNSIANKISKAGEDSKKGKVDGKRTGFGHPTSRPSTSSQKYFTALTVTDVQSLVQVKPLKDTPNYLFTKNFIILRDHYLFKFYNILHDICHINQFKVSPLIGNNRQQFTEVGKVYFPPKAAIIETLNSEPVGNLNIEEFLPIFDKILLLEYVHKSFPDGDTCPSFSMINLPLSQLTKLGQLTVFLLLLNDSRTLFNKQAINTNVSALMDNLRVIRSQITLVDLESYDQETIKFIAITKFYESLNMHDDHKSNLDEDLSCLLSFQINDFKLFHFLKKMYYSRHSLLGQSSFMVSATENLSPIPASIDTNDIPLITNDLKLLETQAKLVNLLQDVPFYLPVNSAKIESLLETLTTGVSNTLDLYCHDNEVGKEWKDTLNFINTIVYTNFFLFIQNESSLSMAIQHSSNSKKTSNSEKCAKNLMKIISTMHIFYSVSFNFIFPIKSIRSFSSGNNQFHSDGKEFLLTNHFVEILQNFIAITFAIFQRCEVILYDEFYKNLSNEEINVQLLLIHDKILEILKKLEIIVSFLRDAMNSNGNFKPIKNFEKALNLIKYMLRFSKKKQNFARNSDDNNNATDYSQSAKNKNVLLKFPISELNRIYLKFKEISDFLMEREVFQRNIIIDKDLESDNLGITTANFNDFYDAFYN</sequence>
<dbReference type="CDD" id="cd00067">
    <property type="entry name" value="GAL4"/>
    <property type="match status" value="1"/>
</dbReference>
<name>A0A8B8USG6_SACPA</name>
<evidence type="ECO:0000313" key="9">
    <source>
        <dbReference type="RefSeq" id="XP_033766725.1"/>
    </source>
</evidence>
<dbReference type="PANTHER" id="PTHR31069">
    <property type="entry name" value="OLEATE-ACTIVATED TRANSCRIPTION FACTOR 1-RELATED"/>
    <property type="match status" value="1"/>
</dbReference>
<keyword evidence="1" id="KW-0479">Metal-binding</keyword>
<dbReference type="InterPro" id="IPR036864">
    <property type="entry name" value="Zn2-C6_fun-type_DNA-bd_sf"/>
</dbReference>
<dbReference type="GO" id="GO:0000981">
    <property type="term" value="F:DNA-binding transcription factor activity, RNA polymerase II-specific"/>
    <property type="evidence" value="ECO:0007669"/>
    <property type="project" value="InterPro"/>
</dbReference>
<feature type="region of interest" description="Disordered" evidence="7">
    <location>
        <begin position="248"/>
        <end position="276"/>
    </location>
</feature>
<feature type="domain" description="Zn(2)-C6 fungal-type" evidence="8">
    <location>
        <begin position="14"/>
        <end position="45"/>
    </location>
</feature>
<evidence type="ECO:0000256" key="4">
    <source>
        <dbReference type="ARBA" id="ARBA00023125"/>
    </source>
</evidence>
<evidence type="ECO:0000256" key="1">
    <source>
        <dbReference type="ARBA" id="ARBA00022723"/>
    </source>
</evidence>
<evidence type="ECO:0000256" key="2">
    <source>
        <dbReference type="ARBA" id="ARBA00022833"/>
    </source>
</evidence>
<dbReference type="OrthoDB" id="2943660at2759"/>
<dbReference type="InterPro" id="IPR050675">
    <property type="entry name" value="OAF3"/>
</dbReference>
<dbReference type="RefSeq" id="XP_033766725.1">
    <property type="nucleotide sequence ID" value="XM_033910834.1"/>
</dbReference>
<dbReference type="PANTHER" id="PTHR31069:SF21">
    <property type="entry name" value="CHROMATIN STRUCTURE-REMODELING COMPLEX PROTEIN RSC3-RELATED"/>
    <property type="match status" value="1"/>
</dbReference>
<evidence type="ECO:0000256" key="7">
    <source>
        <dbReference type="SAM" id="MobiDB-lite"/>
    </source>
</evidence>
<dbReference type="GO" id="GO:0005634">
    <property type="term" value="C:nucleus"/>
    <property type="evidence" value="ECO:0007669"/>
    <property type="project" value="TreeGrafter"/>
</dbReference>
<dbReference type="VEuPathDB" id="FungiDB:SPAR_H00970"/>
<dbReference type="InterPro" id="IPR001138">
    <property type="entry name" value="Zn2Cys6_DnaBD"/>
</dbReference>
<dbReference type="KEGG" id="spao:SPAR_H00970"/>
<evidence type="ECO:0000256" key="5">
    <source>
        <dbReference type="ARBA" id="ARBA00023163"/>
    </source>
</evidence>
<keyword evidence="6" id="KW-0539">Nucleus</keyword>
<dbReference type="GO" id="GO:0000978">
    <property type="term" value="F:RNA polymerase II cis-regulatory region sequence-specific DNA binding"/>
    <property type="evidence" value="ECO:0007669"/>
    <property type="project" value="TreeGrafter"/>
</dbReference>
<dbReference type="GeneID" id="54631033"/>
<dbReference type="GO" id="GO:0045944">
    <property type="term" value="P:positive regulation of transcription by RNA polymerase II"/>
    <property type="evidence" value="ECO:0007669"/>
    <property type="project" value="TreeGrafter"/>
</dbReference>
<dbReference type="GO" id="GO:0008270">
    <property type="term" value="F:zinc ion binding"/>
    <property type="evidence" value="ECO:0007669"/>
    <property type="project" value="InterPro"/>
</dbReference>
<evidence type="ECO:0000259" key="8">
    <source>
        <dbReference type="PROSITE" id="PS50048"/>
    </source>
</evidence>
<keyword evidence="5" id="KW-0804">Transcription</keyword>
<evidence type="ECO:0000256" key="3">
    <source>
        <dbReference type="ARBA" id="ARBA00023015"/>
    </source>
</evidence>
<feature type="region of interest" description="Disordered" evidence="7">
    <location>
        <begin position="120"/>
        <end position="156"/>
    </location>
</feature>
<dbReference type="SMART" id="SM00066">
    <property type="entry name" value="GAL4"/>
    <property type="match status" value="1"/>
</dbReference>
<reference evidence="9" key="3">
    <citation type="submission" date="2025-07" db="EMBL/GenBank/DDBJ databases">
        <authorList>
            <consortium name="NCBI Genome Project"/>
        </authorList>
    </citation>
    <scope>NUCLEOTIDE SEQUENCE</scope>
    <source>
        <strain evidence="9">CBS432</strain>
    </source>
</reference>
<gene>
    <name evidence="9" type="ORF">SPAR_H00970</name>
</gene>
<reference evidence="9" key="2">
    <citation type="submission" date="2020-01" db="EMBL/GenBank/DDBJ databases">
        <title>Population-level Yeast Reference Genomes.</title>
        <authorList>
            <person name="Yue J.-X."/>
        </authorList>
    </citation>
    <scope>NUCLEOTIDE SEQUENCE</scope>
    <source>
        <strain evidence="9">CBS432</strain>
    </source>
</reference>
<organism evidence="9">
    <name type="scientific">Saccharomyces paradoxus</name>
    <name type="common">Yeast</name>
    <name type="synonym">Saccharomyces douglasii</name>
    <dbReference type="NCBI Taxonomy" id="27291"/>
    <lineage>
        <taxon>Eukaryota</taxon>
        <taxon>Fungi</taxon>
        <taxon>Dikarya</taxon>
        <taxon>Ascomycota</taxon>
        <taxon>Saccharomycotina</taxon>
        <taxon>Saccharomycetes</taxon>
        <taxon>Saccharomycetales</taxon>
        <taxon>Saccharomycetaceae</taxon>
        <taxon>Saccharomyces</taxon>
    </lineage>
</organism>
<keyword evidence="2" id="KW-0862">Zinc</keyword>
<reference evidence="9" key="4">
    <citation type="submission" date="2025-08" db="UniProtKB">
        <authorList>
            <consortium name="RefSeq"/>
        </authorList>
    </citation>
    <scope>IDENTIFICATION</scope>
    <source>
        <strain evidence="9">CBS432</strain>
    </source>
</reference>
<protein>
    <submittedName>
        <fullName evidence="9">Zn(II)2Cys6 transcription factor domain-containing protein</fullName>
    </submittedName>
</protein>
<reference evidence="9" key="1">
    <citation type="journal article" date="2017" name="Nat. Genet.">
        <title>Contrasting evolutionary genome dynamics between domesticated and wild yeasts.</title>
        <authorList>
            <person name="Yue J.X."/>
            <person name="Li J."/>
            <person name="Aigrain L."/>
            <person name="Hallin J."/>
            <person name="Persson K."/>
            <person name="Oliver K."/>
            <person name="Bergstrom A."/>
            <person name="Coupland P."/>
            <person name="Warringer J."/>
            <person name="Lagomarsino M.C."/>
            <person name="Fischer G."/>
            <person name="Durbin R."/>
            <person name="Liti G."/>
        </authorList>
    </citation>
    <scope>NUCLEOTIDE SEQUENCE</scope>
    <source>
        <strain evidence="9">CBS432</strain>
    </source>
</reference>
<feature type="compositionally biased region" description="Basic and acidic residues" evidence="7">
    <location>
        <begin position="249"/>
        <end position="263"/>
    </location>
</feature>
<keyword evidence="3" id="KW-0805">Transcription regulation</keyword>
<accession>A0A8B8USG6</accession>
<dbReference type="AlphaFoldDB" id="A0A8B8USG6"/>
<dbReference type="Gene3D" id="4.10.240.10">
    <property type="entry name" value="Zn(2)-C6 fungal-type DNA-binding domain"/>
    <property type="match status" value="1"/>
</dbReference>
<dbReference type="PROSITE" id="PS50048">
    <property type="entry name" value="ZN2_CY6_FUNGAL_2"/>
    <property type="match status" value="1"/>
</dbReference>
<dbReference type="Pfam" id="PF00172">
    <property type="entry name" value="Zn_clus"/>
    <property type="match status" value="1"/>
</dbReference>
<proteinExistence type="predicted"/>
<dbReference type="SUPFAM" id="SSF57701">
    <property type="entry name" value="Zn2/Cys6 DNA-binding domain"/>
    <property type="match status" value="1"/>
</dbReference>
<feature type="compositionally biased region" description="Polar residues" evidence="7">
    <location>
        <begin position="138"/>
        <end position="149"/>
    </location>
</feature>
<feature type="compositionally biased region" description="Low complexity" evidence="7">
    <location>
        <begin position="120"/>
        <end position="137"/>
    </location>
</feature>
<keyword evidence="4" id="KW-0238">DNA-binding</keyword>
<dbReference type="PROSITE" id="PS00463">
    <property type="entry name" value="ZN2_CY6_FUNGAL_1"/>
    <property type="match status" value="1"/>
</dbReference>
<evidence type="ECO:0000256" key="6">
    <source>
        <dbReference type="ARBA" id="ARBA00023242"/>
    </source>
</evidence>